<evidence type="ECO:0000313" key="2">
    <source>
        <dbReference type="EMBL" id="PSC69178.1"/>
    </source>
</evidence>
<dbReference type="OrthoDB" id="549336at2759"/>
<organism evidence="2 3">
    <name type="scientific">Micractinium conductrix</name>
    <dbReference type="NCBI Taxonomy" id="554055"/>
    <lineage>
        <taxon>Eukaryota</taxon>
        <taxon>Viridiplantae</taxon>
        <taxon>Chlorophyta</taxon>
        <taxon>core chlorophytes</taxon>
        <taxon>Trebouxiophyceae</taxon>
        <taxon>Chlorellales</taxon>
        <taxon>Chlorellaceae</taxon>
        <taxon>Chlorella clade</taxon>
        <taxon>Micractinium</taxon>
    </lineage>
</organism>
<keyword evidence="3" id="KW-1185">Reference proteome</keyword>
<sequence>MAQPTALRRRCAALCAAAVPGALWRCLRAVAGAGRATDMRRWRPDLSTVYPRLEVPWIVELSPWAPSDEAPAPGGGLASQGEAPYSGRLEHLCLQGSIDYKRRDFDAVFVAASHPAVLAQLRARNESVLLDYFDMLSRCRAMLTSFAQEHYVINITSTTVAVALQVGTPLLTEQRVLDTYGYFPSDAAFAYTLPGTTAHDSAAMGAALGREQSQQMERASAELAAAAAAAEQPAAVVATAATAEQPTVAAEELPAAAATEQPAAAAANKPASAAPAAEQPAVAAAAATRRRLGEEAAAVEEQGAAQAAAAAAAGEADGAGAAAEVEPPRAGSYAAAMLAAFDDEACRAAHTATWRAKQEVMRHNADAAAQVLRETAALAAAAAARASA</sequence>
<dbReference type="AlphaFoldDB" id="A0A2P6V518"/>
<gene>
    <name evidence="2" type="ORF">C2E20_7335</name>
</gene>
<comment type="caution">
    <text evidence="2">The sequence shown here is derived from an EMBL/GenBank/DDBJ whole genome shotgun (WGS) entry which is preliminary data.</text>
</comment>
<proteinExistence type="predicted"/>
<evidence type="ECO:0000313" key="3">
    <source>
        <dbReference type="Proteomes" id="UP000239649"/>
    </source>
</evidence>
<dbReference type="EMBL" id="LHPF02000029">
    <property type="protein sequence ID" value="PSC69178.1"/>
    <property type="molecule type" value="Genomic_DNA"/>
</dbReference>
<evidence type="ECO:0000256" key="1">
    <source>
        <dbReference type="SAM" id="MobiDB-lite"/>
    </source>
</evidence>
<accession>A0A2P6V518</accession>
<feature type="region of interest" description="Disordered" evidence="1">
    <location>
        <begin position="251"/>
        <end position="277"/>
    </location>
</feature>
<reference evidence="2 3" key="1">
    <citation type="journal article" date="2018" name="Plant J.">
        <title>Genome sequences of Chlorella sorokiniana UTEX 1602 and Micractinium conductrix SAG 241.80: implications to maltose excretion by a green alga.</title>
        <authorList>
            <person name="Arriola M.B."/>
            <person name="Velmurugan N."/>
            <person name="Zhang Y."/>
            <person name="Plunkett M.H."/>
            <person name="Hondzo H."/>
            <person name="Barney B.M."/>
        </authorList>
    </citation>
    <scope>NUCLEOTIDE SEQUENCE [LARGE SCALE GENOMIC DNA]</scope>
    <source>
        <strain evidence="2 3">SAG 241.80</strain>
    </source>
</reference>
<protein>
    <submittedName>
        <fullName evidence="2">Uncharacterized protein</fullName>
    </submittedName>
</protein>
<name>A0A2P6V518_9CHLO</name>
<dbReference type="Proteomes" id="UP000239649">
    <property type="component" value="Unassembled WGS sequence"/>
</dbReference>